<proteinExistence type="predicted"/>
<feature type="compositionally biased region" description="Polar residues" evidence="2">
    <location>
        <begin position="41"/>
        <end position="81"/>
    </location>
</feature>
<dbReference type="Proteomes" id="UP000747542">
    <property type="component" value="Unassembled WGS sequence"/>
</dbReference>
<dbReference type="EMBL" id="JAHLQT010022185">
    <property type="protein sequence ID" value="KAG7166836.1"/>
    <property type="molecule type" value="Genomic_DNA"/>
</dbReference>
<keyword evidence="1" id="KW-0175">Coiled coil</keyword>
<evidence type="ECO:0000313" key="4">
    <source>
        <dbReference type="Proteomes" id="UP000747542"/>
    </source>
</evidence>
<feature type="compositionally biased region" description="Polar residues" evidence="2">
    <location>
        <begin position="140"/>
        <end position="152"/>
    </location>
</feature>
<protein>
    <submittedName>
        <fullName evidence="3">Testis-expressed protein 9-like</fullName>
    </submittedName>
</protein>
<dbReference type="Gene3D" id="1.20.5.1160">
    <property type="entry name" value="Vasodilator-stimulated phosphoprotein"/>
    <property type="match status" value="1"/>
</dbReference>
<feature type="compositionally biased region" description="Basic and acidic residues" evidence="2">
    <location>
        <begin position="280"/>
        <end position="290"/>
    </location>
</feature>
<reference evidence="3" key="1">
    <citation type="journal article" date="2021" name="Sci. Adv.">
        <title>The American lobster genome reveals insights on longevity, neural, and immune adaptations.</title>
        <authorList>
            <person name="Polinski J.M."/>
            <person name="Zimin A.V."/>
            <person name="Clark K.F."/>
            <person name="Kohn A.B."/>
            <person name="Sadowski N."/>
            <person name="Timp W."/>
            <person name="Ptitsyn A."/>
            <person name="Khanna P."/>
            <person name="Romanova D.Y."/>
            <person name="Williams P."/>
            <person name="Greenwood S.J."/>
            <person name="Moroz L.L."/>
            <person name="Walt D.R."/>
            <person name="Bodnar A.G."/>
        </authorList>
    </citation>
    <scope>NUCLEOTIDE SEQUENCE</scope>
    <source>
        <strain evidence="3">GMGI-L3</strain>
    </source>
</reference>
<feature type="coiled-coil region" evidence="1">
    <location>
        <begin position="317"/>
        <end position="358"/>
    </location>
</feature>
<gene>
    <name evidence="3" type="primary">Tex9-L</name>
    <name evidence="3" type="ORF">Hamer_G010508</name>
</gene>
<feature type="compositionally biased region" description="Acidic residues" evidence="2">
    <location>
        <begin position="163"/>
        <end position="172"/>
    </location>
</feature>
<organism evidence="3 4">
    <name type="scientific">Homarus americanus</name>
    <name type="common">American lobster</name>
    <dbReference type="NCBI Taxonomy" id="6706"/>
    <lineage>
        <taxon>Eukaryota</taxon>
        <taxon>Metazoa</taxon>
        <taxon>Ecdysozoa</taxon>
        <taxon>Arthropoda</taxon>
        <taxon>Crustacea</taxon>
        <taxon>Multicrustacea</taxon>
        <taxon>Malacostraca</taxon>
        <taxon>Eumalacostraca</taxon>
        <taxon>Eucarida</taxon>
        <taxon>Decapoda</taxon>
        <taxon>Pleocyemata</taxon>
        <taxon>Astacidea</taxon>
        <taxon>Nephropoidea</taxon>
        <taxon>Nephropidae</taxon>
        <taxon>Homarus</taxon>
    </lineage>
</organism>
<feature type="compositionally biased region" description="Low complexity" evidence="2">
    <location>
        <begin position="82"/>
        <end position="104"/>
    </location>
</feature>
<feature type="region of interest" description="Disordered" evidence="2">
    <location>
        <begin position="38"/>
        <end position="177"/>
    </location>
</feature>
<name>A0A8J5MX21_HOMAM</name>
<evidence type="ECO:0000256" key="2">
    <source>
        <dbReference type="SAM" id="MobiDB-lite"/>
    </source>
</evidence>
<feature type="coiled-coil region" evidence="1">
    <location>
        <begin position="194"/>
        <end position="277"/>
    </location>
</feature>
<keyword evidence="4" id="KW-1185">Reference proteome</keyword>
<accession>A0A8J5MX21</accession>
<feature type="compositionally biased region" description="Polar residues" evidence="2">
    <location>
        <begin position="291"/>
        <end position="301"/>
    </location>
</feature>
<comment type="caution">
    <text evidence="3">The sequence shown here is derived from an EMBL/GenBank/DDBJ whole genome shotgun (WGS) entry which is preliminary data.</text>
</comment>
<sequence length="392" mass="43677">MIPDSGSDGGCGEVPEEYVLLQMDQELDQRLNRLCMLRTGMTPSNTPWVTGPSTRPRSAPQASDGQQRSLPHNTNTDFSGTSSSNVSDRVQNVVVNNSNQNVMVSKRRDTDDYMRGLGAQTSVKVNEDVDKRNKEELMTGNPSGTTSNQTIGTGDMSDKSNVGEEEVDEDEESNTREEEAIFDEFLDHSTRVRINMLTKKVSALTEALKFAQGECKRLSCAKREASGAAQAAETERRTLSKQVHVLQQETSKLQKSNKHLQERVKELGGECQGLRKELSSRQQGECERRSAQSSHQAQLTRSRADNATLRDQMAILKTKHKEEVDQLRSSVANSNARVKELERQQRNYSALVKKQEKLITILNEQKNNIAAAKTVVGLEEKFLSVVSQLQPP</sequence>
<evidence type="ECO:0000313" key="3">
    <source>
        <dbReference type="EMBL" id="KAG7166836.1"/>
    </source>
</evidence>
<feature type="region of interest" description="Disordered" evidence="2">
    <location>
        <begin position="280"/>
        <end position="305"/>
    </location>
</feature>
<dbReference type="AlphaFoldDB" id="A0A8J5MX21"/>
<feature type="compositionally biased region" description="Basic and acidic residues" evidence="2">
    <location>
        <begin position="125"/>
        <end position="137"/>
    </location>
</feature>
<evidence type="ECO:0000256" key="1">
    <source>
        <dbReference type="SAM" id="Coils"/>
    </source>
</evidence>